<dbReference type="InterPro" id="IPR045455">
    <property type="entry name" value="NrS-1_pol-like_helicase"/>
</dbReference>
<gene>
    <name evidence="2" type="ORF">GCM10011328_37170</name>
</gene>
<dbReference type="RefSeq" id="WP_188475022.1">
    <property type="nucleotide sequence ID" value="NZ_BMFZ01000012.1"/>
</dbReference>
<dbReference type="Proteomes" id="UP000627464">
    <property type="component" value="Unassembled WGS sequence"/>
</dbReference>
<dbReference type="EMBL" id="BMFZ01000012">
    <property type="protein sequence ID" value="GGA58251.1"/>
    <property type="molecule type" value="Genomic_DNA"/>
</dbReference>
<evidence type="ECO:0000259" key="1">
    <source>
        <dbReference type="Pfam" id="PF19263"/>
    </source>
</evidence>
<name>A0ABQ1H6A7_9GAMM</name>
<dbReference type="SUPFAM" id="SSF52540">
    <property type="entry name" value="P-loop containing nucleoside triphosphate hydrolases"/>
    <property type="match status" value="1"/>
</dbReference>
<dbReference type="InterPro" id="IPR027417">
    <property type="entry name" value="P-loop_NTPase"/>
</dbReference>
<proteinExistence type="predicted"/>
<dbReference type="Pfam" id="PF19263">
    <property type="entry name" value="DUF5906"/>
    <property type="match status" value="1"/>
</dbReference>
<dbReference type="Gene3D" id="3.40.50.300">
    <property type="entry name" value="P-loop containing nucleotide triphosphate hydrolases"/>
    <property type="match status" value="1"/>
</dbReference>
<evidence type="ECO:0000313" key="2">
    <source>
        <dbReference type="EMBL" id="GGA58251.1"/>
    </source>
</evidence>
<keyword evidence="3" id="KW-1185">Reference proteome</keyword>
<sequence length="555" mass="61497">MTVETKQKLDWSDALFSCVYLWVVGKPIMSEDASAAIQRHDPLSPLGGLAIRMRALSVGGGVTPEWLTENGYFSSRNPDKAREKREDVILEFIGRTDLNDALSDSKRINHLFPPVAFSVAQIDRRKLGDGTTVSGDDVDKLEGLNTTYTHVLAFGDHHVASMRANPVTGETHAFQTLNSFRNNFLDVGRVAGRKLGEAWLQWPGHSKRLDGVGFYPNPSLCPSGVYNLFSGLSVDPIHGECGPYLDHLRDVICAGHDEAYKYLVGWLAHLFQKPEEKPSVAVVMKSIEGTGKGSMVKPLLEILGMYGIQVNGPGQIAGRFNGTIANKLFVFVDEAELTDSRAADRLKAIISEPTINLERKGKDPEPMPNYARFVFASNHERVIRAGMRERRYLVLEPDGTKAQNKGYFDQLHHWINHGGASHLLAYLLSYELAGFDPRRPPVTAALVEEKLASLPPAYQYLYSELWEGKPFGDTDKIYATDLISRFNVWCEAHGEQLTEAAARSAVGKVMARLNMSVCGRSDRGPGKYYEVPAVEELQERFAGLIGEDPAMVFIS</sequence>
<protein>
    <recommendedName>
        <fullName evidence="1">NrS-1 polymerase-like helicase domain-containing protein</fullName>
    </recommendedName>
</protein>
<reference evidence="3" key="1">
    <citation type="journal article" date="2019" name="Int. J. Syst. Evol. Microbiol.">
        <title>The Global Catalogue of Microorganisms (GCM) 10K type strain sequencing project: providing services to taxonomists for standard genome sequencing and annotation.</title>
        <authorList>
            <consortium name="The Broad Institute Genomics Platform"/>
            <consortium name="The Broad Institute Genome Sequencing Center for Infectious Disease"/>
            <person name="Wu L."/>
            <person name="Ma J."/>
        </authorList>
    </citation>
    <scope>NUCLEOTIDE SEQUENCE [LARGE SCALE GENOMIC DNA]</scope>
    <source>
        <strain evidence="3">CGMCC 1.12806</strain>
    </source>
</reference>
<evidence type="ECO:0000313" key="3">
    <source>
        <dbReference type="Proteomes" id="UP000627464"/>
    </source>
</evidence>
<accession>A0ABQ1H6A7</accession>
<feature type="domain" description="NrS-1 polymerase-like helicase" evidence="1">
    <location>
        <begin position="285"/>
        <end position="391"/>
    </location>
</feature>
<organism evidence="2 3">
    <name type="scientific">Hafnia psychrotolerans</name>
    <dbReference type="NCBI Taxonomy" id="1477018"/>
    <lineage>
        <taxon>Bacteria</taxon>
        <taxon>Pseudomonadati</taxon>
        <taxon>Pseudomonadota</taxon>
        <taxon>Gammaproteobacteria</taxon>
        <taxon>Enterobacterales</taxon>
        <taxon>Hafniaceae</taxon>
        <taxon>Hafnia</taxon>
    </lineage>
</organism>
<comment type="caution">
    <text evidence="2">The sequence shown here is derived from an EMBL/GenBank/DDBJ whole genome shotgun (WGS) entry which is preliminary data.</text>
</comment>